<evidence type="ECO:0000313" key="3">
    <source>
        <dbReference type="Proteomes" id="UP001201397"/>
    </source>
</evidence>
<dbReference type="Pfam" id="PF13091">
    <property type="entry name" value="PLDc_2"/>
    <property type="match status" value="2"/>
</dbReference>
<dbReference type="GO" id="GO:0032049">
    <property type="term" value="P:cardiolipin biosynthetic process"/>
    <property type="evidence" value="ECO:0007669"/>
    <property type="project" value="UniProtKB-ARBA"/>
</dbReference>
<accession>A0AAW5AFI1</accession>
<comment type="caution">
    <text evidence="2">The sequence shown here is derived from an EMBL/GenBank/DDBJ whole genome shotgun (WGS) entry which is preliminary data.</text>
</comment>
<dbReference type="FunFam" id="3.30.870.10:FF:000024">
    <property type="entry name" value="Cardiolipin synthase C"/>
    <property type="match status" value="1"/>
</dbReference>
<reference evidence="2" key="1">
    <citation type="submission" date="2022-01" db="EMBL/GenBank/DDBJ databases">
        <title>Neisseria sp. ZJ104.</title>
        <authorList>
            <person name="Yang C."/>
        </authorList>
    </citation>
    <scope>NUCLEOTIDE SEQUENCE</scope>
    <source>
        <strain evidence="2">ZJ104</strain>
    </source>
</reference>
<dbReference type="CDD" id="cd09113">
    <property type="entry name" value="PLDc_ymdC_like_2"/>
    <property type="match status" value="1"/>
</dbReference>
<feature type="domain" description="PLD phosphodiesterase" evidence="1">
    <location>
        <begin position="167"/>
        <end position="194"/>
    </location>
</feature>
<dbReference type="AlphaFoldDB" id="A0AAW5AFI1"/>
<protein>
    <submittedName>
        <fullName evidence="2">Phospholipase D family protein</fullName>
    </submittedName>
</protein>
<dbReference type="GO" id="GO:0030572">
    <property type="term" value="F:phosphatidyltransferase activity"/>
    <property type="evidence" value="ECO:0007669"/>
    <property type="project" value="UniProtKB-ARBA"/>
</dbReference>
<dbReference type="SMART" id="SM00155">
    <property type="entry name" value="PLDc"/>
    <property type="match status" value="2"/>
</dbReference>
<dbReference type="PROSITE" id="PS51257">
    <property type="entry name" value="PROKAR_LIPOPROTEIN"/>
    <property type="match status" value="1"/>
</dbReference>
<gene>
    <name evidence="2" type="ORF">L4H06_01245</name>
</gene>
<evidence type="ECO:0000259" key="1">
    <source>
        <dbReference type="PROSITE" id="PS50035"/>
    </source>
</evidence>
<organism evidence="2 3">
    <name type="scientific">Neisseria lisongii</name>
    <dbReference type="NCBI Taxonomy" id="2912188"/>
    <lineage>
        <taxon>Bacteria</taxon>
        <taxon>Pseudomonadati</taxon>
        <taxon>Pseudomonadota</taxon>
        <taxon>Betaproteobacteria</taxon>
        <taxon>Neisseriales</taxon>
        <taxon>Neisseriaceae</taxon>
        <taxon>Neisseria</taxon>
    </lineage>
</organism>
<dbReference type="InterPro" id="IPR025202">
    <property type="entry name" value="PLD-like_dom"/>
</dbReference>
<evidence type="ECO:0000313" key="2">
    <source>
        <dbReference type="EMBL" id="MCF7528867.1"/>
    </source>
</evidence>
<dbReference type="Gene3D" id="3.30.870.10">
    <property type="entry name" value="Endonuclease Chain A"/>
    <property type="match status" value="2"/>
</dbReference>
<dbReference type="RefSeq" id="WP_237092218.1">
    <property type="nucleotide sequence ID" value="NZ_JAKKDL010000001.1"/>
</dbReference>
<dbReference type="PANTHER" id="PTHR21248">
    <property type="entry name" value="CARDIOLIPIN SYNTHASE"/>
    <property type="match status" value="1"/>
</dbReference>
<proteinExistence type="predicted"/>
<dbReference type="EMBL" id="JAKKDL010000001">
    <property type="protein sequence ID" value="MCF7528867.1"/>
    <property type="molecule type" value="Genomic_DNA"/>
</dbReference>
<name>A0AAW5AFI1_9NEIS</name>
<dbReference type="Proteomes" id="UP001201397">
    <property type="component" value="Unassembled WGS sequence"/>
</dbReference>
<feature type="domain" description="PLD phosphodiesterase" evidence="1">
    <location>
        <begin position="405"/>
        <end position="432"/>
    </location>
</feature>
<sequence length="512" mass="57914">MKKYSSRSLIYTAVCTGLTACASLPSLEGRSESSYLKIDSAPRLDGVLNAYRQNSQNSGKSGIYLLNDAHEAFLARAALIESADYTLDLQYYIWHNDYSGKMLFNLLHRAAERGVRVRLLLDDNNTNGLDNVLLALDNHPNIEIRLFNPFTNRKWRALGYLTDFPRLNRRMHNKSLTADNRATIVGGRNIGDEYFKVHQDTVFADLDILAVGRVVGEVSEDFDRYWASGSSYPAADIIKKGNIEQGIQELEYSVQEKKDILERYRQELQASDLFRSLQNNSIKWFDAQTELISDDPAKGLNRSRHQEPLGERLFAALQKPEKSLYLVSPYFVPTRSGVETLSELAKEGVAVTVLTNSLQATDVAAVHSGYAKYRKPLLQSGIELYELKPNHAVPKTKDRGLTGNSATSLHAKTFIVDQKRVFIGSFNLDPRSERLNTEMGVVIESPKIAGIMYRTLANTTPDYAYKVTLDQNRRLHWQHPDDKKHYTTEPEAGFWKRVTAKILSYLPIEGLL</sequence>
<dbReference type="PANTHER" id="PTHR21248:SF12">
    <property type="entry name" value="CARDIOLIPIN SYNTHASE C"/>
    <property type="match status" value="1"/>
</dbReference>
<dbReference type="CDD" id="cd09111">
    <property type="entry name" value="PLDc_ymdC_like_1"/>
    <property type="match status" value="1"/>
</dbReference>
<dbReference type="InterPro" id="IPR001736">
    <property type="entry name" value="PLipase_D/transphosphatidylase"/>
</dbReference>
<dbReference type="SUPFAM" id="SSF56024">
    <property type="entry name" value="Phospholipase D/nuclease"/>
    <property type="match status" value="2"/>
</dbReference>
<dbReference type="PROSITE" id="PS50035">
    <property type="entry name" value="PLD"/>
    <property type="match status" value="2"/>
</dbReference>